<proteinExistence type="predicted"/>
<name>A0A5C3LRI9_9AGAR</name>
<accession>A0A5C3LRI9</accession>
<evidence type="ECO:0000313" key="3">
    <source>
        <dbReference type="Proteomes" id="UP000308652"/>
    </source>
</evidence>
<dbReference type="InterPro" id="IPR032675">
    <property type="entry name" value="LRR_dom_sf"/>
</dbReference>
<dbReference type="OrthoDB" id="3351939at2759"/>
<gene>
    <name evidence="2" type="ORF">BDQ12DRAFT_700027</name>
</gene>
<dbReference type="InterPro" id="IPR001810">
    <property type="entry name" value="F-box_dom"/>
</dbReference>
<dbReference type="EMBL" id="ML213621">
    <property type="protein sequence ID" value="TFK35510.1"/>
    <property type="molecule type" value="Genomic_DNA"/>
</dbReference>
<keyword evidence="3" id="KW-1185">Reference proteome</keyword>
<dbReference type="InterPro" id="IPR036047">
    <property type="entry name" value="F-box-like_dom_sf"/>
</dbReference>
<dbReference type="SUPFAM" id="SSF81383">
    <property type="entry name" value="F-box domain"/>
    <property type="match status" value="1"/>
</dbReference>
<organism evidence="2 3">
    <name type="scientific">Crucibulum laeve</name>
    <dbReference type="NCBI Taxonomy" id="68775"/>
    <lineage>
        <taxon>Eukaryota</taxon>
        <taxon>Fungi</taxon>
        <taxon>Dikarya</taxon>
        <taxon>Basidiomycota</taxon>
        <taxon>Agaricomycotina</taxon>
        <taxon>Agaricomycetes</taxon>
        <taxon>Agaricomycetidae</taxon>
        <taxon>Agaricales</taxon>
        <taxon>Agaricineae</taxon>
        <taxon>Nidulariaceae</taxon>
        <taxon>Crucibulum</taxon>
    </lineage>
</organism>
<reference evidence="2 3" key="1">
    <citation type="journal article" date="2019" name="Nat. Ecol. Evol.">
        <title>Megaphylogeny resolves global patterns of mushroom evolution.</title>
        <authorList>
            <person name="Varga T."/>
            <person name="Krizsan K."/>
            <person name="Foldi C."/>
            <person name="Dima B."/>
            <person name="Sanchez-Garcia M."/>
            <person name="Sanchez-Ramirez S."/>
            <person name="Szollosi G.J."/>
            <person name="Szarkandi J.G."/>
            <person name="Papp V."/>
            <person name="Albert L."/>
            <person name="Andreopoulos W."/>
            <person name="Angelini C."/>
            <person name="Antonin V."/>
            <person name="Barry K.W."/>
            <person name="Bougher N.L."/>
            <person name="Buchanan P."/>
            <person name="Buyck B."/>
            <person name="Bense V."/>
            <person name="Catcheside P."/>
            <person name="Chovatia M."/>
            <person name="Cooper J."/>
            <person name="Damon W."/>
            <person name="Desjardin D."/>
            <person name="Finy P."/>
            <person name="Geml J."/>
            <person name="Haridas S."/>
            <person name="Hughes K."/>
            <person name="Justo A."/>
            <person name="Karasinski D."/>
            <person name="Kautmanova I."/>
            <person name="Kiss B."/>
            <person name="Kocsube S."/>
            <person name="Kotiranta H."/>
            <person name="LaButti K.M."/>
            <person name="Lechner B.E."/>
            <person name="Liimatainen K."/>
            <person name="Lipzen A."/>
            <person name="Lukacs Z."/>
            <person name="Mihaltcheva S."/>
            <person name="Morgado L.N."/>
            <person name="Niskanen T."/>
            <person name="Noordeloos M.E."/>
            <person name="Ohm R.A."/>
            <person name="Ortiz-Santana B."/>
            <person name="Ovrebo C."/>
            <person name="Racz N."/>
            <person name="Riley R."/>
            <person name="Savchenko A."/>
            <person name="Shiryaev A."/>
            <person name="Soop K."/>
            <person name="Spirin V."/>
            <person name="Szebenyi C."/>
            <person name="Tomsovsky M."/>
            <person name="Tulloss R.E."/>
            <person name="Uehling J."/>
            <person name="Grigoriev I.V."/>
            <person name="Vagvolgyi C."/>
            <person name="Papp T."/>
            <person name="Martin F.M."/>
            <person name="Miettinen O."/>
            <person name="Hibbett D.S."/>
            <person name="Nagy L.G."/>
        </authorList>
    </citation>
    <scope>NUCLEOTIDE SEQUENCE [LARGE SCALE GENOMIC DNA]</scope>
    <source>
        <strain evidence="2 3">CBS 166.37</strain>
    </source>
</reference>
<protein>
    <recommendedName>
        <fullName evidence="1">F-box domain-containing protein</fullName>
    </recommendedName>
</protein>
<dbReference type="AlphaFoldDB" id="A0A5C3LRI9"/>
<dbReference type="Gene3D" id="1.20.1280.50">
    <property type="match status" value="1"/>
</dbReference>
<dbReference type="Pfam" id="PF12937">
    <property type="entry name" value="F-box-like"/>
    <property type="match status" value="1"/>
</dbReference>
<dbReference type="SUPFAM" id="SSF52047">
    <property type="entry name" value="RNI-like"/>
    <property type="match status" value="1"/>
</dbReference>
<evidence type="ECO:0000313" key="2">
    <source>
        <dbReference type="EMBL" id="TFK35510.1"/>
    </source>
</evidence>
<dbReference type="Gene3D" id="3.80.10.10">
    <property type="entry name" value="Ribonuclease Inhibitor"/>
    <property type="match status" value="1"/>
</dbReference>
<feature type="domain" description="F-box" evidence="1">
    <location>
        <begin position="43"/>
        <end position="94"/>
    </location>
</feature>
<evidence type="ECO:0000259" key="1">
    <source>
        <dbReference type="Pfam" id="PF12937"/>
    </source>
</evidence>
<sequence>MPIIRGHELDLIRSQLQQREAQYAEALALVRMKLNQLNPVAWLPNEILEEIFHICASWLYQPQKPKQRLAWTQVCRSWRNISFSSARLWQCIDLCEARFAREFLMRSKEAPISVVSASPLKLFTENLHIQAERVQTIDVFLFPEDMIELFRIIGPNLATLTTLSLKIPPISSTFVLDTPLPNVRRLALDCVSIFWDYCHNLTHLFLRGLTSDYSPTLSQLHDLFKRSPELESMRLESIIPICSPDSDTATNQIIHLPHLRELSISTKATAVAAILGGISIPSHTRLQLHFSYFSDLSDIFPRGLPYEVGKKPNIDCIRLSRHAAQLLTPGILPWSDEPSHVLFSLSSGTCVSVPFMLAIHTLIDTSSITILELNTGVLQDVPAQALEQFLGYACNLATLRIAFNDLAELFRILSVPRTKTSAMICPRLSRIIFSKPGDLWWHFSANWLQLFASCAREHLMNKGYQWVKIPSVSEDVVCN</sequence>
<dbReference type="Proteomes" id="UP000308652">
    <property type="component" value="Unassembled WGS sequence"/>
</dbReference>